<feature type="region of interest" description="Disordered" evidence="1">
    <location>
        <begin position="142"/>
        <end position="161"/>
    </location>
</feature>
<gene>
    <name evidence="3" type="ORF">HLVA_04260</name>
</gene>
<keyword evidence="2" id="KW-0472">Membrane</keyword>
<dbReference type="EMBL" id="AP027059">
    <property type="protein sequence ID" value="BDU49857.1"/>
    <property type="molecule type" value="Genomic_DNA"/>
</dbReference>
<dbReference type="KEGG" id="haby:HLVA_04260"/>
<protein>
    <submittedName>
        <fullName evidence="3">Uncharacterized protein</fullName>
    </submittedName>
</protein>
<accession>A0AAU9DJ38</accession>
<dbReference type="Proteomes" id="UP001321582">
    <property type="component" value="Chromosome"/>
</dbReference>
<name>A0AAU9DJ38_9FUSO</name>
<dbReference type="AlphaFoldDB" id="A0AAU9DJ38"/>
<proteinExistence type="predicted"/>
<sequence length="161" mass="18382">MRRAVVAALLVVLFSYSYSGISQETFNNISSRLLEMKSDLKVDLHKKNYGNEVVGTFELKGDKIKLSSFMLPVKGRKNQKNYNITEERDLNSFKLLSSNQLLPKYSYGKEKNMLLKDIAKTTGKGLAVLLGLLFGMKMFFSKKKKKRKSRKTEEKKSKKAA</sequence>
<evidence type="ECO:0000256" key="1">
    <source>
        <dbReference type="SAM" id="MobiDB-lite"/>
    </source>
</evidence>
<keyword evidence="4" id="KW-1185">Reference proteome</keyword>
<evidence type="ECO:0000313" key="4">
    <source>
        <dbReference type="Proteomes" id="UP001321582"/>
    </source>
</evidence>
<evidence type="ECO:0000313" key="3">
    <source>
        <dbReference type="EMBL" id="BDU49857.1"/>
    </source>
</evidence>
<feature type="transmembrane region" description="Helical" evidence="2">
    <location>
        <begin position="122"/>
        <end position="140"/>
    </location>
</feature>
<reference evidence="3 4" key="1">
    <citation type="submission" date="2022-11" db="EMBL/GenBank/DDBJ databases">
        <title>Haliovirga abyssi gen. nov., sp. nov., a mesophilic fermentative bacterium isolated from the Iheya North hydrothermal field and the proposal of Haliovirgaceae fam. nov.</title>
        <authorList>
            <person name="Miyazaki U."/>
            <person name="Tame A."/>
            <person name="Miyazaki J."/>
            <person name="Takai K."/>
            <person name="Sawayama S."/>
            <person name="Kitajima M."/>
            <person name="Okamoto A."/>
            <person name="Nakagawa S."/>
        </authorList>
    </citation>
    <scope>NUCLEOTIDE SEQUENCE [LARGE SCALE GENOMIC DNA]</scope>
    <source>
        <strain evidence="3 4">IC12</strain>
    </source>
</reference>
<evidence type="ECO:0000256" key="2">
    <source>
        <dbReference type="SAM" id="Phobius"/>
    </source>
</evidence>
<organism evidence="3 4">
    <name type="scientific">Haliovirga abyssi</name>
    <dbReference type="NCBI Taxonomy" id="2996794"/>
    <lineage>
        <taxon>Bacteria</taxon>
        <taxon>Fusobacteriati</taxon>
        <taxon>Fusobacteriota</taxon>
        <taxon>Fusobacteriia</taxon>
        <taxon>Fusobacteriales</taxon>
        <taxon>Haliovirgaceae</taxon>
        <taxon>Haliovirga</taxon>
    </lineage>
</organism>
<keyword evidence="2" id="KW-1133">Transmembrane helix</keyword>
<keyword evidence="2" id="KW-0812">Transmembrane</keyword>
<dbReference type="RefSeq" id="WP_307904799.1">
    <property type="nucleotide sequence ID" value="NZ_AP027059.1"/>
</dbReference>
<feature type="compositionally biased region" description="Basic and acidic residues" evidence="1">
    <location>
        <begin position="151"/>
        <end position="161"/>
    </location>
</feature>